<gene>
    <name evidence="4" type="ORF">Fot_02603</name>
</gene>
<reference evidence="5" key="1">
    <citation type="submission" date="2024-07" db="EMBL/GenBank/DDBJ databases">
        <title>Two chromosome-level genome assemblies of Korean endemic species Abeliophyllum distichum and Forsythia ovata (Oleaceae).</title>
        <authorList>
            <person name="Jang H."/>
        </authorList>
    </citation>
    <scope>NUCLEOTIDE SEQUENCE [LARGE SCALE GENOMIC DNA]</scope>
</reference>
<dbReference type="Pfam" id="PF03227">
    <property type="entry name" value="GILT"/>
    <property type="match status" value="1"/>
</dbReference>
<name>A0ABD1X7C1_9LAMI</name>
<comment type="caution">
    <text evidence="4">The sequence shown here is derived from an EMBL/GenBank/DDBJ whole genome shotgun (WGS) entry which is preliminary data.</text>
</comment>
<evidence type="ECO:0000256" key="1">
    <source>
        <dbReference type="ARBA" id="ARBA00005679"/>
    </source>
</evidence>
<keyword evidence="5" id="KW-1185">Reference proteome</keyword>
<keyword evidence="3" id="KW-0732">Signal</keyword>
<dbReference type="InterPro" id="IPR004911">
    <property type="entry name" value="Interferon-induced_GILT"/>
</dbReference>
<sequence>MACEKQVWGLILTCFLIIWWVCEAKVSVSSTITNDNEEKVNLSLYYESLCPFCANFIVNQLVKVFKTDLISIVNLRLVPWGNTQISPNNTWICQHGVDECRLDVAEACAIKLWPSVETHFKFIYCIERLHLMNRHTEWQSCFGATGLNPTPLRNCYTNGLGYQIEKGYAGETARLNPPHRFVPWVLVNNQPLQEDYQNFIAYICRAYRGHKIPQACKSGFPEINSSEIGTSTPQVCNVGEVKT</sequence>
<dbReference type="EMBL" id="JBFOLJ010000001">
    <property type="protein sequence ID" value="KAL2557864.1"/>
    <property type="molecule type" value="Genomic_DNA"/>
</dbReference>
<evidence type="ECO:0000313" key="5">
    <source>
        <dbReference type="Proteomes" id="UP001604277"/>
    </source>
</evidence>
<organism evidence="4 5">
    <name type="scientific">Forsythia ovata</name>
    <dbReference type="NCBI Taxonomy" id="205694"/>
    <lineage>
        <taxon>Eukaryota</taxon>
        <taxon>Viridiplantae</taxon>
        <taxon>Streptophyta</taxon>
        <taxon>Embryophyta</taxon>
        <taxon>Tracheophyta</taxon>
        <taxon>Spermatophyta</taxon>
        <taxon>Magnoliopsida</taxon>
        <taxon>eudicotyledons</taxon>
        <taxon>Gunneridae</taxon>
        <taxon>Pentapetalae</taxon>
        <taxon>asterids</taxon>
        <taxon>lamiids</taxon>
        <taxon>Lamiales</taxon>
        <taxon>Oleaceae</taxon>
        <taxon>Forsythieae</taxon>
        <taxon>Forsythia</taxon>
    </lineage>
</organism>
<keyword evidence="2" id="KW-0325">Glycoprotein</keyword>
<feature type="signal peptide" evidence="3">
    <location>
        <begin position="1"/>
        <end position="24"/>
    </location>
</feature>
<feature type="chain" id="PRO_5044893289" evidence="3">
    <location>
        <begin position="25"/>
        <end position="243"/>
    </location>
</feature>
<accession>A0ABD1X7C1</accession>
<proteinExistence type="inferred from homology"/>
<comment type="similarity">
    <text evidence="1">Belongs to the GILT family.</text>
</comment>
<dbReference type="PANTHER" id="PTHR13234:SF48">
    <property type="entry name" value="GAMMA INTERFERON RESPONSIVE LYSOSOMAL THIOL (GILT) REDUCTASE FAMILY PROTEIN"/>
    <property type="match status" value="1"/>
</dbReference>
<dbReference type="AlphaFoldDB" id="A0ABD1X7C1"/>
<protein>
    <submittedName>
        <fullName evidence="4">Thioredoxin superfamily protein</fullName>
    </submittedName>
</protein>
<dbReference type="PANTHER" id="PTHR13234">
    <property type="entry name" value="GAMMA-INTERFERON INDUCIBLE LYSOSOMAL THIOL REDUCTASE GILT"/>
    <property type="match status" value="1"/>
</dbReference>
<evidence type="ECO:0000313" key="4">
    <source>
        <dbReference type="EMBL" id="KAL2557864.1"/>
    </source>
</evidence>
<evidence type="ECO:0000256" key="2">
    <source>
        <dbReference type="ARBA" id="ARBA00023180"/>
    </source>
</evidence>
<dbReference type="Proteomes" id="UP001604277">
    <property type="component" value="Unassembled WGS sequence"/>
</dbReference>
<evidence type="ECO:0000256" key="3">
    <source>
        <dbReference type="SAM" id="SignalP"/>
    </source>
</evidence>